<sequence>MQPKRYCTNCFSCQTVSHSNPKASRVGAWIEMRRRYRCPYHGQGAMEFGPDRQHSRCRLNAIRHLQKELIPGHFPRATKSVT</sequence>
<dbReference type="AlphaFoldDB" id="A0A158J428"/>
<protein>
    <submittedName>
        <fullName evidence="1">Uncharacterized protein</fullName>
    </submittedName>
</protein>
<evidence type="ECO:0000313" key="1">
    <source>
        <dbReference type="EMBL" id="SAL63060.1"/>
    </source>
</evidence>
<dbReference type="EMBL" id="FCOM02000012">
    <property type="protein sequence ID" value="SAL63060.1"/>
    <property type="molecule type" value="Genomic_DNA"/>
</dbReference>
<reference evidence="1" key="1">
    <citation type="submission" date="2016-01" db="EMBL/GenBank/DDBJ databases">
        <authorList>
            <person name="Peeters C."/>
        </authorList>
    </citation>
    <scope>NUCLEOTIDE SEQUENCE [LARGE SCALE GENOMIC DNA]</scope>
    <source>
        <strain evidence="1">LMG 29317</strain>
    </source>
</reference>
<gene>
    <name evidence="1" type="ORF">AWB74_03303</name>
</gene>
<organism evidence="1 2">
    <name type="scientific">Caballeronia arvi</name>
    <dbReference type="NCBI Taxonomy" id="1777135"/>
    <lineage>
        <taxon>Bacteria</taxon>
        <taxon>Pseudomonadati</taxon>
        <taxon>Pseudomonadota</taxon>
        <taxon>Betaproteobacteria</taxon>
        <taxon>Burkholderiales</taxon>
        <taxon>Burkholderiaceae</taxon>
        <taxon>Caballeronia</taxon>
    </lineage>
</organism>
<proteinExistence type="predicted"/>
<keyword evidence="2" id="KW-1185">Reference proteome</keyword>
<comment type="caution">
    <text evidence="1">The sequence shown here is derived from an EMBL/GenBank/DDBJ whole genome shotgun (WGS) entry which is preliminary data.</text>
</comment>
<dbReference type="Proteomes" id="UP000055019">
    <property type="component" value="Unassembled WGS sequence"/>
</dbReference>
<evidence type="ECO:0000313" key="2">
    <source>
        <dbReference type="Proteomes" id="UP000055019"/>
    </source>
</evidence>
<accession>A0A158J428</accession>
<name>A0A158J428_9BURK</name>